<dbReference type="STRING" id="946122.A0A0C2S953"/>
<comment type="catalytic activity">
    <reaction evidence="6">
        <text>ATP + H2O = ADP + phosphate + H(+)</text>
        <dbReference type="Rhea" id="RHEA:13065"/>
        <dbReference type="ChEBI" id="CHEBI:15377"/>
        <dbReference type="ChEBI" id="CHEBI:15378"/>
        <dbReference type="ChEBI" id="CHEBI:30616"/>
        <dbReference type="ChEBI" id="CHEBI:43474"/>
        <dbReference type="ChEBI" id="CHEBI:456216"/>
    </reaction>
</comment>
<dbReference type="GO" id="GO:0005524">
    <property type="term" value="F:ATP binding"/>
    <property type="evidence" value="ECO:0007669"/>
    <property type="project" value="UniProtKB-UniRule"/>
</dbReference>
<keyword evidence="4 6" id="KW-0238">DNA-binding</keyword>
<comment type="subunit">
    <text evidence="6">Component of the INO80 chromatin-remodeling complex.</text>
</comment>
<feature type="domain" description="SNF2 N-terminal" evidence="7">
    <location>
        <begin position="60"/>
        <end position="89"/>
    </location>
</feature>
<comment type="function">
    <text evidence="6">ATPase component of the INO80 complex which remodels chromatin by shifting nucleosomes and is involved in DNA repair.</text>
</comment>
<dbReference type="PANTHER" id="PTHR45685:SF2">
    <property type="entry name" value="CHROMATIN-REMODELING ATPASE INO80"/>
    <property type="match status" value="1"/>
</dbReference>
<keyword evidence="6" id="KW-0378">Hydrolase</keyword>
<comment type="similarity">
    <text evidence="6">Belongs to the SNF2/RAD54 helicase family.</text>
</comment>
<organism evidence="8 9">
    <name type="scientific">Amanita muscaria (strain Koide BX008)</name>
    <dbReference type="NCBI Taxonomy" id="946122"/>
    <lineage>
        <taxon>Eukaryota</taxon>
        <taxon>Fungi</taxon>
        <taxon>Dikarya</taxon>
        <taxon>Basidiomycota</taxon>
        <taxon>Agaricomycotina</taxon>
        <taxon>Agaricomycetes</taxon>
        <taxon>Agaricomycetidae</taxon>
        <taxon>Agaricales</taxon>
        <taxon>Pluteineae</taxon>
        <taxon>Amanitaceae</taxon>
        <taxon>Amanita</taxon>
    </lineage>
</organism>
<dbReference type="Gene3D" id="3.40.50.10810">
    <property type="entry name" value="Tandem AAA-ATPase domain"/>
    <property type="match status" value="1"/>
</dbReference>
<keyword evidence="2" id="KW-0547">Nucleotide-binding</keyword>
<dbReference type="EMBL" id="KN818317">
    <property type="protein sequence ID" value="KIL59335.1"/>
    <property type="molecule type" value="Genomic_DNA"/>
</dbReference>
<evidence type="ECO:0000259" key="7">
    <source>
        <dbReference type="Pfam" id="PF00176"/>
    </source>
</evidence>
<dbReference type="GO" id="GO:0006281">
    <property type="term" value="P:DNA repair"/>
    <property type="evidence" value="ECO:0007669"/>
    <property type="project" value="UniProtKB-UniRule"/>
</dbReference>
<dbReference type="GO" id="GO:0006338">
    <property type="term" value="P:chromatin remodeling"/>
    <property type="evidence" value="ECO:0007669"/>
    <property type="project" value="UniProtKB-UniRule"/>
</dbReference>
<dbReference type="GO" id="GO:0003677">
    <property type="term" value="F:DNA binding"/>
    <property type="evidence" value="ECO:0007669"/>
    <property type="project" value="UniProtKB-UniRule"/>
</dbReference>
<keyword evidence="6" id="KW-0227">DNA damage</keyword>
<evidence type="ECO:0000256" key="2">
    <source>
        <dbReference type="ARBA" id="ARBA00022741"/>
    </source>
</evidence>
<dbReference type="PANTHER" id="PTHR45685">
    <property type="entry name" value="HELICASE SRCAP-RELATED"/>
    <property type="match status" value="1"/>
</dbReference>
<proteinExistence type="inferred from homology"/>
<dbReference type="InterPro" id="IPR000330">
    <property type="entry name" value="SNF2_N"/>
</dbReference>
<dbReference type="GO" id="GO:0016887">
    <property type="term" value="F:ATP hydrolysis activity"/>
    <property type="evidence" value="ECO:0007669"/>
    <property type="project" value="TreeGrafter"/>
</dbReference>
<evidence type="ECO:0000256" key="4">
    <source>
        <dbReference type="ARBA" id="ARBA00023125"/>
    </source>
</evidence>
<keyword evidence="9" id="KW-1185">Reference proteome</keyword>
<reference evidence="8 9" key="1">
    <citation type="submission" date="2014-04" db="EMBL/GenBank/DDBJ databases">
        <title>Evolutionary Origins and Diversification of the Mycorrhizal Mutualists.</title>
        <authorList>
            <consortium name="DOE Joint Genome Institute"/>
            <consortium name="Mycorrhizal Genomics Consortium"/>
            <person name="Kohler A."/>
            <person name="Kuo A."/>
            <person name="Nagy L.G."/>
            <person name="Floudas D."/>
            <person name="Copeland A."/>
            <person name="Barry K.W."/>
            <person name="Cichocki N."/>
            <person name="Veneault-Fourrey C."/>
            <person name="LaButti K."/>
            <person name="Lindquist E.A."/>
            <person name="Lipzen A."/>
            <person name="Lundell T."/>
            <person name="Morin E."/>
            <person name="Murat C."/>
            <person name="Riley R."/>
            <person name="Ohm R."/>
            <person name="Sun H."/>
            <person name="Tunlid A."/>
            <person name="Henrissat B."/>
            <person name="Grigoriev I.V."/>
            <person name="Hibbett D.S."/>
            <person name="Martin F."/>
        </authorList>
    </citation>
    <scope>NUCLEOTIDE SEQUENCE [LARGE SCALE GENOMIC DNA]</scope>
    <source>
        <strain evidence="8 9">Koide BX008</strain>
    </source>
</reference>
<evidence type="ECO:0000313" key="9">
    <source>
        <dbReference type="Proteomes" id="UP000054549"/>
    </source>
</evidence>
<name>A0A0C2S953_AMAMK</name>
<sequence>MTRCALSCLNHKLPVGQRRSAVFSMSKVATHDVGRGVKYQGLRQRDASTWISLLELSIQLLTCTPIQNSMQELWACLHFITPSLFDSHQCRRVQQMVFKRYRERS</sequence>
<dbReference type="HOGENOM" id="CLU_2235919_0_0_1"/>
<comment type="subcellular location">
    <subcellularLocation>
        <location evidence="1 6">Nucleus</location>
    </subcellularLocation>
</comment>
<comment type="domain">
    <text evidence="6">The DBINO region is involved in binding to DNA.</text>
</comment>
<dbReference type="OrthoDB" id="3226462at2759"/>
<evidence type="ECO:0000256" key="5">
    <source>
        <dbReference type="ARBA" id="ARBA00023159"/>
    </source>
</evidence>
<evidence type="ECO:0000256" key="3">
    <source>
        <dbReference type="ARBA" id="ARBA00022840"/>
    </source>
</evidence>
<evidence type="ECO:0000256" key="6">
    <source>
        <dbReference type="RuleBase" id="RU368001"/>
    </source>
</evidence>
<keyword evidence="6" id="KW-0234">DNA repair</keyword>
<evidence type="ECO:0000313" key="8">
    <source>
        <dbReference type="EMBL" id="KIL59335.1"/>
    </source>
</evidence>
<dbReference type="Pfam" id="PF00176">
    <property type="entry name" value="SNF2-rel_dom"/>
    <property type="match status" value="1"/>
</dbReference>
<dbReference type="GO" id="GO:0031011">
    <property type="term" value="C:Ino80 complex"/>
    <property type="evidence" value="ECO:0007669"/>
    <property type="project" value="UniProtKB-UniRule"/>
</dbReference>
<dbReference type="InterPro" id="IPR038718">
    <property type="entry name" value="SNF2-like_sf"/>
</dbReference>
<evidence type="ECO:0000256" key="1">
    <source>
        <dbReference type="ARBA" id="ARBA00004123"/>
    </source>
</evidence>
<gene>
    <name evidence="8" type="ORF">M378DRAFT_1068223</name>
</gene>
<dbReference type="InParanoid" id="A0A0C2S953"/>
<dbReference type="Proteomes" id="UP000054549">
    <property type="component" value="Unassembled WGS sequence"/>
</dbReference>
<protein>
    <recommendedName>
        <fullName evidence="6">Chromatin-remodeling ATPase INO80</fullName>
        <ecNumber evidence="6">3.6.4.-</ecNumber>
    </recommendedName>
</protein>
<keyword evidence="3 6" id="KW-0067">ATP-binding</keyword>
<dbReference type="EC" id="3.6.4.-" evidence="6"/>
<dbReference type="AlphaFoldDB" id="A0A0C2S953"/>
<keyword evidence="5" id="KW-0010">Activator</keyword>
<dbReference type="InterPro" id="IPR050520">
    <property type="entry name" value="INO80/SWR1_helicase"/>
</dbReference>
<accession>A0A0C2S953</accession>
<dbReference type="GO" id="GO:0042393">
    <property type="term" value="F:histone binding"/>
    <property type="evidence" value="ECO:0007669"/>
    <property type="project" value="TreeGrafter"/>
</dbReference>